<dbReference type="InterPro" id="IPR018062">
    <property type="entry name" value="HTH_AraC-typ_CS"/>
</dbReference>
<keyword evidence="2" id="KW-0238">DNA-binding</keyword>
<keyword evidence="3" id="KW-0804">Transcription</keyword>
<evidence type="ECO:0000256" key="1">
    <source>
        <dbReference type="ARBA" id="ARBA00023015"/>
    </source>
</evidence>
<organism evidence="5 6">
    <name type="scientific">Ramlibacter aquaticus</name>
    <dbReference type="NCBI Taxonomy" id="2780094"/>
    <lineage>
        <taxon>Bacteria</taxon>
        <taxon>Pseudomonadati</taxon>
        <taxon>Pseudomonadota</taxon>
        <taxon>Betaproteobacteria</taxon>
        <taxon>Burkholderiales</taxon>
        <taxon>Comamonadaceae</taxon>
        <taxon>Ramlibacter</taxon>
    </lineage>
</organism>
<evidence type="ECO:0000313" key="6">
    <source>
        <dbReference type="Proteomes" id="UP000715965"/>
    </source>
</evidence>
<dbReference type="SMART" id="SM00342">
    <property type="entry name" value="HTH_ARAC"/>
    <property type="match status" value="1"/>
</dbReference>
<dbReference type="EMBL" id="JADDOJ010000043">
    <property type="protein sequence ID" value="MBE7941241.1"/>
    <property type="molecule type" value="Genomic_DNA"/>
</dbReference>
<proteinExistence type="predicted"/>
<evidence type="ECO:0000256" key="3">
    <source>
        <dbReference type="ARBA" id="ARBA00023163"/>
    </source>
</evidence>
<keyword evidence="1" id="KW-0805">Transcription regulation</keyword>
<dbReference type="Proteomes" id="UP000715965">
    <property type="component" value="Unassembled WGS sequence"/>
</dbReference>
<dbReference type="InterPro" id="IPR009057">
    <property type="entry name" value="Homeodomain-like_sf"/>
</dbReference>
<dbReference type="Pfam" id="PF12833">
    <property type="entry name" value="HTH_18"/>
    <property type="match status" value="1"/>
</dbReference>
<sequence length="320" mass="34329">MSDPLAQVVSLLRPGAPFSKLVEASEPWAVRRTEMGRPFYFAVLEGRCQLRIDGPAGDDTVVLGEGDFLLIPSSRGFTACSLDRAPPGPGDAVTTPVARTARGARVGDPRAPIAVRMLVGNCELDTRHAPVLLALLPQWVHVRGDPRLAALVELVGDEARARRPARDVVTARLLEVLLIEALRAAHQDGSATGLARGLADPQLARALRCMHERPAQPWTMEALAAQAALSRSAFFDRFRRAVGMAPMQYLMGWRMALSEQMLREGALPIAEIAQRVGYSSVSTFGLAFTRHAGTPPGRYARLHRPARAGGASRAGAAAVA</sequence>
<dbReference type="RefSeq" id="WP_193780780.1">
    <property type="nucleotide sequence ID" value="NZ_JADDOJ010000043.1"/>
</dbReference>
<dbReference type="SUPFAM" id="SSF46689">
    <property type="entry name" value="Homeodomain-like"/>
    <property type="match status" value="2"/>
</dbReference>
<evidence type="ECO:0000313" key="5">
    <source>
        <dbReference type="EMBL" id="MBE7941241.1"/>
    </source>
</evidence>
<dbReference type="PROSITE" id="PS01124">
    <property type="entry name" value="HTH_ARAC_FAMILY_2"/>
    <property type="match status" value="1"/>
</dbReference>
<protein>
    <submittedName>
        <fullName evidence="5">AraC family transcriptional regulator</fullName>
    </submittedName>
</protein>
<feature type="domain" description="HTH araC/xylS-type" evidence="4">
    <location>
        <begin position="204"/>
        <end position="302"/>
    </location>
</feature>
<dbReference type="InterPro" id="IPR050204">
    <property type="entry name" value="AraC_XylS_family_regulators"/>
</dbReference>
<dbReference type="PANTHER" id="PTHR46796">
    <property type="entry name" value="HTH-TYPE TRANSCRIPTIONAL ACTIVATOR RHAS-RELATED"/>
    <property type="match status" value="1"/>
</dbReference>
<comment type="caution">
    <text evidence="5">The sequence shown here is derived from an EMBL/GenBank/DDBJ whole genome shotgun (WGS) entry which is preliminary data.</text>
</comment>
<dbReference type="Pfam" id="PF12852">
    <property type="entry name" value="Cupin_6"/>
    <property type="match status" value="1"/>
</dbReference>
<evidence type="ECO:0000256" key="2">
    <source>
        <dbReference type="ARBA" id="ARBA00023125"/>
    </source>
</evidence>
<gene>
    <name evidence="5" type="ORF">IM725_11730</name>
</gene>
<dbReference type="PROSITE" id="PS00041">
    <property type="entry name" value="HTH_ARAC_FAMILY_1"/>
    <property type="match status" value="1"/>
</dbReference>
<accession>A0ABR9SFW9</accession>
<name>A0ABR9SFW9_9BURK</name>
<evidence type="ECO:0000259" key="4">
    <source>
        <dbReference type="PROSITE" id="PS01124"/>
    </source>
</evidence>
<dbReference type="Gene3D" id="1.10.10.60">
    <property type="entry name" value="Homeodomain-like"/>
    <property type="match status" value="2"/>
</dbReference>
<reference evidence="5 6" key="1">
    <citation type="submission" date="2020-10" db="EMBL/GenBank/DDBJ databases">
        <title>Draft genome of Ramlibacter aquaticus LMG 30558.</title>
        <authorList>
            <person name="Props R."/>
        </authorList>
    </citation>
    <scope>NUCLEOTIDE SEQUENCE [LARGE SCALE GENOMIC DNA]</scope>
    <source>
        <strain evidence="5 6">LMG 30558</strain>
    </source>
</reference>
<keyword evidence="6" id="KW-1185">Reference proteome</keyword>
<dbReference type="PANTHER" id="PTHR46796:SF7">
    <property type="entry name" value="ARAC FAMILY TRANSCRIPTIONAL REGULATOR"/>
    <property type="match status" value="1"/>
</dbReference>
<dbReference type="InterPro" id="IPR032783">
    <property type="entry name" value="AraC_lig"/>
</dbReference>
<dbReference type="InterPro" id="IPR018060">
    <property type="entry name" value="HTH_AraC"/>
</dbReference>